<dbReference type="InterPro" id="IPR036870">
    <property type="entry name" value="Ribosomal_bS18_sf"/>
</dbReference>
<sequence length="151" mass="16865">MAKTQAKRSPKGKDNGRKFKKKISILNAEKVEYVDWKDVNLLRRFVSDRAKIRARRVTGNDVQQQSAIAMAIKNAREMALIPYANRVTTQRGGRSSRGDRDGDDRRERRDRSEDSSESSSAPAESASEFTEIDIDATESVVVGTETTGGEE</sequence>
<feature type="compositionally biased region" description="Basic and acidic residues" evidence="4">
    <location>
        <begin position="96"/>
        <end position="114"/>
    </location>
</feature>
<dbReference type="GO" id="GO:0070181">
    <property type="term" value="F:small ribosomal subunit rRNA binding"/>
    <property type="evidence" value="ECO:0007669"/>
    <property type="project" value="TreeGrafter"/>
</dbReference>
<gene>
    <name evidence="5" type="ORF">UFOPK2582_01008</name>
    <name evidence="6" type="ORF">UFOPK3046_01421</name>
    <name evidence="7" type="ORF">UFOPK3914_00982</name>
    <name evidence="8" type="ORF">UFOPK4173_01134</name>
    <name evidence="9" type="ORF">UFOPK4354_01313</name>
</gene>
<dbReference type="PANTHER" id="PTHR13479:SF40">
    <property type="entry name" value="SMALL RIBOSOMAL SUBUNIT PROTEIN BS18M"/>
    <property type="match status" value="1"/>
</dbReference>
<dbReference type="EMBL" id="CAFBPW010000127">
    <property type="protein sequence ID" value="CAB5035616.1"/>
    <property type="molecule type" value="Genomic_DNA"/>
</dbReference>
<dbReference type="EMBL" id="CAFAAQ010000147">
    <property type="protein sequence ID" value="CAB4815383.1"/>
    <property type="molecule type" value="Genomic_DNA"/>
</dbReference>
<evidence type="ECO:0000256" key="3">
    <source>
        <dbReference type="ARBA" id="ARBA00023274"/>
    </source>
</evidence>
<dbReference type="GO" id="GO:0022627">
    <property type="term" value="C:cytosolic small ribosomal subunit"/>
    <property type="evidence" value="ECO:0007669"/>
    <property type="project" value="TreeGrafter"/>
</dbReference>
<name>A0A6J7USQ4_9ZZZZ</name>
<dbReference type="PRINTS" id="PR00974">
    <property type="entry name" value="RIBOSOMALS18"/>
</dbReference>
<dbReference type="Pfam" id="PF01084">
    <property type="entry name" value="Ribosomal_S18"/>
    <property type="match status" value="1"/>
</dbReference>
<evidence type="ECO:0000256" key="1">
    <source>
        <dbReference type="ARBA" id="ARBA00005589"/>
    </source>
</evidence>
<dbReference type="GO" id="GO:0006412">
    <property type="term" value="P:translation"/>
    <property type="evidence" value="ECO:0007669"/>
    <property type="project" value="InterPro"/>
</dbReference>
<dbReference type="PANTHER" id="PTHR13479">
    <property type="entry name" value="30S RIBOSOMAL PROTEIN S18"/>
    <property type="match status" value="1"/>
</dbReference>
<evidence type="ECO:0000256" key="2">
    <source>
        <dbReference type="ARBA" id="ARBA00022980"/>
    </source>
</evidence>
<feature type="region of interest" description="Disordered" evidence="4">
    <location>
        <begin position="83"/>
        <end position="151"/>
    </location>
</feature>
<dbReference type="EMBL" id="CAFBQW010000153">
    <property type="protein sequence ID" value="CAB5067856.1"/>
    <property type="molecule type" value="Genomic_DNA"/>
</dbReference>
<evidence type="ECO:0000313" key="9">
    <source>
        <dbReference type="EMBL" id="CAB5067856.1"/>
    </source>
</evidence>
<dbReference type="Gene3D" id="4.10.640.10">
    <property type="entry name" value="Ribosomal protein S18"/>
    <property type="match status" value="1"/>
</dbReference>
<dbReference type="EMBL" id="CAEZXS010000113">
    <property type="protein sequence ID" value="CAB4702436.1"/>
    <property type="molecule type" value="Genomic_DNA"/>
</dbReference>
<proteinExistence type="inferred from homology"/>
<evidence type="ECO:0000313" key="7">
    <source>
        <dbReference type="EMBL" id="CAB4980303.1"/>
    </source>
</evidence>
<dbReference type="NCBIfam" id="TIGR00165">
    <property type="entry name" value="S18"/>
    <property type="match status" value="1"/>
</dbReference>
<dbReference type="SUPFAM" id="SSF46911">
    <property type="entry name" value="Ribosomal protein S18"/>
    <property type="match status" value="1"/>
</dbReference>
<feature type="compositionally biased region" description="Low complexity" evidence="4">
    <location>
        <begin position="140"/>
        <end position="151"/>
    </location>
</feature>
<dbReference type="AlphaFoldDB" id="A0A6J7USQ4"/>
<protein>
    <submittedName>
        <fullName evidence="9">Unannotated protein</fullName>
    </submittedName>
</protein>
<keyword evidence="3" id="KW-0687">Ribonucleoprotein</keyword>
<reference evidence="9" key="1">
    <citation type="submission" date="2020-05" db="EMBL/GenBank/DDBJ databases">
        <authorList>
            <person name="Chiriac C."/>
            <person name="Salcher M."/>
            <person name="Ghai R."/>
            <person name="Kavagutti S V."/>
        </authorList>
    </citation>
    <scope>NUCLEOTIDE SEQUENCE</scope>
</reference>
<evidence type="ECO:0000313" key="8">
    <source>
        <dbReference type="EMBL" id="CAB5035616.1"/>
    </source>
</evidence>
<comment type="similarity">
    <text evidence="1">Belongs to the bacterial ribosomal protein bS18 family.</text>
</comment>
<evidence type="ECO:0000313" key="5">
    <source>
        <dbReference type="EMBL" id="CAB4702436.1"/>
    </source>
</evidence>
<accession>A0A6J7USQ4</accession>
<dbReference type="HAMAP" id="MF_00270">
    <property type="entry name" value="Ribosomal_bS18"/>
    <property type="match status" value="1"/>
</dbReference>
<evidence type="ECO:0000313" key="6">
    <source>
        <dbReference type="EMBL" id="CAB4815383.1"/>
    </source>
</evidence>
<evidence type="ECO:0000256" key="4">
    <source>
        <dbReference type="SAM" id="MobiDB-lite"/>
    </source>
</evidence>
<dbReference type="InterPro" id="IPR001648">
    <property type="entry name" value="Ribosomal_bS18"/>
</dbReference>
<keyword evidence="2" id="KW-0689">Ribosomal protein</keyword>
<organism evidence="9">
    <name type="scientific">freshwater metagenome</name>
    <dbReference type="NCBI Taxonomy" id="449393"/>
    <lineage>
        <taxon>unclassified sequences</taxon>
        <taxon>metagenomes</taxon>
        <taxon>ecological metagenomes</taxon>
    </lineage>
</organism>
<dbReference type="EMBL" id="CAFBOG010000078">
    <property type="protein sequence ID" value="CAB4980303.1"/>
    <property type="molecule type" value="Genomic_DNA"/>
</dbReference>
<dbReference type="GO" id="GO:0003735">
    <property type="term" value="F:structural constituent of ribosome"/>
    <property type="evidence" value="ECO:0007669"/>
    <property type="project" value="InterPro"/>
</dbReference>